<evidence type="ECO:0000256" key="4">
    <source>
        <dbReference type="ARBA" id="ARBA00023163"/>
    </source>
</evidence>
<proteinExistence type="predicted"/>
<dbReference type="Proteomes" id="UP000019146">
    <property type="component" value="Chromosome 1"/>
</dbReference>
<keyword evidence="2" id="KW-0805">Transcription regulation</keyword>
<gene>
    <name evidence="7" type="ORF">K788_0005921</name>
</gene>
<dbReference type="InterPro" id="IPR023772">
    <property type="entry name" value="DNA-bd_HTH_TetR-type_CS"/>
</dbReference>
<dbReference type="InterPro" id="IPR009057">
    <property type="entry name" value="Homeodomain-like_sf"/>
</dbReference>
<evidence type="ECO:0000256" key="2">
    <source>
        <dbReference type="ARBA" id="ARBA00023015"/>
    </source>
</evidence>
<keyword evidence="3 5" id="KW-0238">DNA-binding</keyword>
<dbReference type="RefSeq" id="WP_035986225.1">
    <property type="nucleotide sequence ID" value="NZ_CP012746.1"/>
</dbReference>
<dbReference type="PROSITE" id="PS01081">
    <property type="entry name" value="HTH_TETR_1"/>
    <property type="match status" value="1"/>
</dbReference>
<evidence type="ECO:0000256" key="1">
    <source>
        <dbReference type="ARBA" id="ARBA00022491"/>
    </source>
</evidence>
<evidence type="ECO:0000256" key="5">
    <source>
        <dbReference type="PROSITE-ProRule" id="PRU00335"/>
    </source>
</evidence>
<dbReference type="Gene3D" id="1.10.357.10">
    <property type="entry name" value="Tetracycline Repressor, domain 2"/>
    <property type="match status" value="1"/>
</dbReference>
<dbReference type="GO" id="GO:0000976">
    <property type="term" value="F:transcription cis-regulatory region binding"/>
    <property type="evidence" value="ECO:0007669"/>
    <property type="project" value="TreeGrafter"/>
</dbReference>
<sequence>MSLASDNPKVRRIPQQERAAKRVDALLDAAGDVIAERGFDAATMTAIAERAGASIGAVYQYFPNKDALVFALRTRYGDEMDAQWSALGEAAQEWSVDELVERLFALMIDFIGARPAYLPLLSVTLNFRRDAAARNRLRGRFAELFQRYSPALSDDDAFRVAEVALQVVKSLNPLYAAAKPKDRKALVDEYKLVVSSYLAARLR</sequence>
<organism evidence="7 8">
    <name type="scientific">Paraburkholderia caribensis MBA4</name>
    <dbReference type="NCBI Taxonomy" id="1323664"/>
    <lineage>
        <taxon>Bacteria</taxon>
        <taxon>Pseudomonadati</taxon>
        <taxon>Pseudomonadota</taxon>
        <taxon>Betaproteobacteria</taxon>
        <taxon>Burkholderiales</taxon>
        <taxon>Burkholderiaceae</taxon>
        <taxon>Paraburkholderia</taxon>
    </lineage>
</organism>
<keyword evidence="1" id="KW-0678">Repressor</keyword>
<dbReference type="AlphaFoldDB" id="A0A0P0R4S3"/>
<dbReference type="PRINTS" id="PR00455">
    <property type="entry name" value="HTHTETR"/>
</dbReference>
<reference evidence="7 8" key="1">
    <citation type="journal article" date="2014" name="Genome Announc.">
        <title>Draft Genome Sequence of the Haloacid-Degrading Burkholderia caribensis Strain MBA4.</title>
        <authorList>
            <person name="Pan Y."/>
            <person name="Kong K.F."/>
            <person name="Tsang J.S."/>
        </authorList>
    </citation>
    <scope>NUCLEOTIDE SEQUENCE [LARGE SCALE GENOMIC DNA]</scope>
    <source>
        <strain evidence="7 8">MBA4</strain>
    </source>
</reference>
<dbReference type="PANTHER" id="PTHR30055:SF226">
    <property type="entry name" value="HTH-TYPE TRANSCRIPTIONAL REGULATOR PKSA"/>
    <property type="match status" value="1"/>
</dbReference>
<evidence type="ECO:0000256" key="3">
    <source>
        <dbReference type="ARBA" id="ARBA00023125"/>
    </source>
</evidence>
<dbReference type="KEGG" id="bcai:K788_0005921"/>
<feature type="DNA-binding region" description="H-T-H motif" evidence="5">
    <location>
        <begin position="43"/>
        <end position="62"/>
    </location>
</feature>
<feature type="domain" description="HTH tetR-type" evidence="6">
    <location>
        <begin position="20"/>
        <end position="80"/>
    </location>
</feature>
<dbReference type="InterPro" id="IPR050109">
    <property type="entry name" value="HTH-type_TetR-like_transc_reg"/>
</dbReference>
<evidence type="ECO:0000259" key="6">
    <source>
        <dbReference type="PROSITE" id="PS50977"/>
    </source>
</evidence>
<name>A0A0P0R4S3_9BURK</name>
<keyword evidence="4" id="KW-0804">Transcription</keyword>
<dbReference type="EMBL" id="CP012746">
    <property type="protein sequence ID" value="ALL62865.1"/>
    <property type="molecule type" value="Genomic_DNA"/>
</dbReference>
<dbReference type="PANTHER" id="PTHR30055">
    <property type="entry name" value="HTH-TYPE TRANSCRIPTIONAL REGULATOR RUTR"/>
    <property type="match status" value="1"/>
</dbReference>
<dbReference type="Pfam" id="PF17918">
    <property type="entry name" value="TetR_C_15"/>
    <property type="match status" value="1"/>
</dbReference>
<dbReference type="Pfam" id="PF00440">
    <property type="entry name" value="TetR_N"/>
    <property type="match status" value="1"/>
</dbReference>
<dbReference type="GeneID" id="69967174"/>
<accession>A0A0P0R4S3</accession>
<evidence type="ECO:0000313" key="7">
    <source>
        <dbReference type="EMBL" id="ALL62865.1"/>
    </source>
</evidence>
<dbReference type="InterPro" id="IPR001647">
    <property type="entry name" value="HTH_TetR"/>
</dbReference>
<dbReference type="SUPFAM" id="SSF46689">
    <property type="entry name" value="Homeodomain-like"/>
    <property type="match status" value="1"/>
</dbReference>
<dbReference type="InterPro" id="IPR041669">
    <property type="entry name" value="TetR_C_15"/>
</dbReference>
<dbReference type="GO" id="GO:0003700">
    <property type="term" value="F:DNA-binding transcription factor activity"/>
    <property type="evidence" value="ECO:0007669"/>
    <property type="project" value="TreeGrafter"/>
</dbReference>
<dbReference type="PROSITE" id="PS50977">
    <property type="entry name" value="HTH_TETR_2"/>
    <property type="match status" value="1"/>
</dbReference>
<evidence type="ECO:0000313" key="8">
    <source>
        <dbReference type="Proteomes" id="UP000019146"/>
    </source>
</evidence>
<protein>
    <submittedName>
        <fullName evidence="7">Transcriptional regulator, TetR family</fullName>
    </submittedName>
</protein>